<proteinExistence type="inferred from homology"/>
<dbReference type="Proteomes" id="UP000193427">
    <property type="component" value="Chromosome"/>
</dbReference>
<dbReference type="AlphaFoldDB" id="A0A1W6LGW7"/>
<keyword evidence="2" id="KW-0805">Transcription regulation</keyword>
<evidence type="ECO:0000256" key="2">
    <source>
        <dbReference type="ARBA" id="ARBA00023015"/>
    </source>
</evidence>
<evidence type="ECO:0000313" key="5">
    <source>
        <dbReference type="EMBL" id="ARN23456.1"/>
    </source>
</evidence>
<dbReference type="STRING" id="946333.A4W93_28135"/>
<dbReference type="InterPro" id="IPR050176">
    <property type="entry name" value="LTTR"/>
</dbReference>
<comment type="similarity">
    <text evidence="1">Belongs to the LysR transcriptional regulatory family.</text>
</comment>
<evidence type="ECO:0000256" key="4">
    <source>
        <dbReference type="ARBA" id="ARBA00023163"/>
    </source>
</evidence>
<dbReference type="FunFam" id="1.10.10.10:FF:000001">
    <property type="entry name" value="LysR family transcriptional regulator"/>
    <property type="match status" value="1"/>
</dbReference>
<dbReference type="RefSeq" id="WP_085753778.1">
    <property type="nucleotide sequence ID" value="NZ_BSPR01000017.1"/>
</dbReference>
<dbReference type="Gene3D" id="3.40.190.10">
    <property type="entry name" value="Periplasmic binding protein-like II"/>
    <property type="match status" value="2"/>
</dbReference>
<keyword evidence="4" id="KW-0804">Transcription</keyword>
<protein>
    <submittedName>
        <fullName evidence="5">Uncharacterized protein</fullName>
    </submittedName>
</protein>
<dbReference type="GO" id="GO:0003700">
    <property type="term" value="F:DNA-binding transcription factor activity"/>
    <property type="evidence" value="ECO:0007669"/>
    <property type="project" value="InterPro"/>
</dbReference>
<organism evidence="5 6">
    <name type="scientific">Piscinibacter gummiphilus</name>
    <dbReference type="NCBI Taxonomy" id="946333"/>
    <lineage>
        <taxon>Bacteria</taxon>
        <taxon>Pseudomonadati</taxon>
        <taxon>Pseudomonadota</taxon>
        <taxon>Betaproteobacteria</taxon>
        <taxon>Burkholderiales</taxon>
        <taxon>Sphaerotilaceae</taxon>
        <taxon>Piscinibacter</taxon>
    </lineage>
</organism>
<dbReference type="InterPro" id="IPR036390">
    <property type="entry name" value="WH_DNA-bd_sf"/>
</dbReference>
<dbReference type="KEGG" id="rgu:A4W93_28135"/>
<dbReference type="InterPro" id="IPR000847">
    <property type="entry name" value="LysR_HTH_N"/>
</dbReference>
<name>A0A1W6LGW7_9BURK</name>
<keyword evidence="3" id="KW-0238">DNA-binding</keyword>
<dbReference type="SUPFAM" id="SSF46785">
    <property type="entry name" value="Winged helix' DNA-binding domain"/>
    <property type="match status" value="1"/>
</dbReference>
<evidence type="ECO:0000313" key="6">
    <source>
        <dbReference type="Proteomes" id="UP000193427"/>
    </source>
</evidence>
<dbReference type="InterPro" id="IPR036388">
    <property type="entry name" value="WH-like_DNA-bd_sf"/>
</dbReference>
<dbReference type="SUPFAM" id="SSF53850">
    <property type="entry name" value="Periplasmic binding protein-like II"/>
    <property type="match status" value="1"/>
</dbReference>
<dbReference type="Pfam" id="PF00126">
    <property type="entry name" value="HTH_1"/>
    <property type="match status" value="1"/>
</dbReference>
<dbReference type="OrthoDB" id="8809624at2"/>
<keyword evidence="6" id="KW-1185">Reference proteome</keyword>
<dbReference type="EMBL" id="CP015118">
    <property type="protein sequence ID" value="ARN23456.1"/>
    <property type="molecule type" value="Genomic_DNA"/>
</dbReference>
<dbReference type="PROSITE" id="PS50931">
    <property type="entry name" value="HTH_LYSR"/>
    <property type="match status" value="1"/>
</dbReference>
<dbReference type="Gene3D" id="1.10.10.10">
    <property type="entry name" value="Winged helix-like DNA-binding domain superfamily/Winged helix DNA-binding domain"/>
    <property type="match status" value="1"/>
</dbReference>
<accession>A0A1W6LGW7</accession>
<evidence type="ECO:0000256" key="3">
    <source>
        <dbReference type="ARBA" id="ARBA00023125"/>
    </source>
</evidence>
<dbReference type="GO" id="GO:0003677">
    <property type="term" value="F:DNA binding"/>
    <property type="evidence" value="ECO:0007669"/>
    <property type="project" value="UniProtKB-KW"/>
</dbReference>
<dbReference type="PANTHER" id="PTHR30579:SF7">
    <property type="entry name" value="HTH-TYPE TRANSCRIPTIONAL REGULATOR LRHA-RELATED"/>
    <property type="match status" value="1"/>
</dbReference>
<reference evidence="5 6" key="1">
    <citation type="submission" date="2016-04" db="EMBL/GenBank/DDBJ databases">
        <title>Complete genome sequence of natural rubber-degrading, novel Gram-negative bacterium, Rhizobacter gummiphilus strain NS21.</title>
        <authorList>
            <person name="Tabata M."/>
            <person name="Kasai D."/>
            <person name="Fukuda M."/>
        </authorList>
    </citation>
    <scope>NUCLEOTIDE SEQUENCE [LARGE SCALE GENOMIC DNA]</scope>
    <source>
        <strain evidence="5 6">NS21</strain>
    </source>
</reference>
<dbReference type="Pfam" id="PF03466">
    <property type="entry name" value="LysR_substrate"/>
    <property type="match status" value="1"/>
</dbReference>
<dbReference type="InterPro" id="IPR005119">
    <property type="entry name" value="LysR_subst-bd"/>
</dbReference>
<sequence>MNDLDPLWLRSFAAIARHGSVTAAAREVHRTQSAVSTHLRQLESSLGVALATRSTRALALTPEGERFLPHAKQLLALQDAARAAVTGAAPPRPWRIGISEYFLPAHLSGLMDLLHEHTQPARIELLWSSSQSLRALWAAGEMDLAVITSNEPLPGARLLRREPLSWVAAPRFTVPRDDAVPLVLLGPGCPVREIALQSLQRNGRPHHVQLSCSGSHGAVAAIRAGWGLGCLNESAIPGDLVRPRGWTSPGKLSFYLQARPGLEATATALKRWAGSTLAG</sequence>
<evidence type="ECO:0000256" key="1">
    <source>
        <dbReference type="ARBA" id="ARBA00009437"/>
    </source>
</evidence>
<gene>
    <name evidence="5" type="ORF">A4W93_28135</name>
</gene>
<dbReference type="PANTHER" id="PTHR30579">
    <property type="entry name" value="TRANSCRIPTIONAL REGULATOR"/>
    <property type="match status" value="1"/>
</dbReference>
<dbReference type="PRINTS" id="PR00039">
    <property type="entry name" value="HTHLYSR"/>
</dbReference>